<dbReference type="EMBL" id="OV651824">
    <property type="protein sequence ID" value="CAH1101997.1"/>
    <property type="molecule type" value="Genomic_DNA"/>
</dbReference>
<dbReference type="Proteomes" id="UP001153636">
    <property type="component" value="Chromosome 12"/>
</dbReference>
<protein>
    <submittedName>
        <fullName evidence="1">Uncharacterized protein</fullName>
    </submittedName>
</protein>
<dbReference type="PANTHER" id="PTHR10773:SF19">
    <property type="match status" value="1"/>
</dbReference>
<sequence>MYDLYKEFCESNNISYIASSEVYRQIFTCEFNILFLVPRKYQCDVCNKYEPTSADQKTELQDEYLAREYKNKEKGKNDKEFCVAVFDLEQILSVPKSEVGLAYYKLKLSTYNFTIFNLASKECSCYMWHEVIAKKDASEIGSCLILFIYDQVKTA</sequence>
<reference evidence="1" key="1">
    <citation type="submission" date="2022-01" db="EMBL/GenBank/DDBJ databases">
        <authorList>
            <person name="King R."/>
        </authorList>
    </citation>
    <scope>NUCLEOTIDE SEQUENCE</scope>
</reference>
<dbReference type="AlphaFoldDB" id="A0A9P0CEF2"/>
<dbReference type="PANTHER" id="PTHR10773">
    <property type="entry name" value="DNA-DIRECTED RNA POLYMERASES I, II, AND III SUBUNIT RPABC2"/>
    <property type="match status" value="1"/>
</dbReference>
<accession>A0A9P0CEF2</accession>
<name>A0A9P0CEF2_9CUCU</name>
<evidence type="ECO:0000313" key="2">
    <source>
        <dbReference type="Proteomes" id="UP001153636"/>
    </source>
</evidence>
<evidence type="ECO:0000313" key="1">
    <source>
        <dbReference type="EMBL" id="CAH1101997.1"/>
    </source>
</evidence>
<dbReference type="OrthoDB" id="6760765at2759"/>
<organism evidence="1 2">
    <name type="scientific">Psylliodes chrysocephalus</name>
    <dbReference type="NCBI Taxonomy" id="3402493"/>
    <lineage>
        <taxon>Eukaryota</taxon>
        <taxon>Metazoa</taxon>
        <taxon>Ecdysozoa</taxon>
        <taxon>Arthropoda</taxon>
        <taxon>Hexapoda</taxon>
        <taxon>Insecta</taxon>
        <taxon>Pterygota</taxon>
        <taxon>Neoptera</taxon>
        <taxon>Endopterygota</taxon>
        <taxon>Coleoptera</taxon>
        <taxon>Polyphaga</taxon>
        <taxon>Cucujiformia</taxon>
        <taxon>Chrysomeloidea</taxon>
        <taxon>Chrysomelidae</taxon>
        <taxon>Galerucinae</taxon>
        <taxon>Alticini</taxon>
        <taxon>Psylliodes</taxon>
    </lineage>
</organism>
<keyword evidence="2" id="KW-1185">Reference proteome</keyword>
<gene>
    <name evidence="1" type="ORF">PSYICH_LOCUS3211</name>
</gene>
<proteinExistence type="predicted"/>